<gene>
    <name evidence="2" type="ORF">WJU22_03715</name>
</gene>
<feature type="domain" description="HTH cro/C1-type" evidence="1">
    <location>
        <begin position="91"/>
        <end position="144"/>
    </location>
</feature>
<evidence type="ECO:0000313" key="2">
    <source>
        <dbReference type="EMBL" id="WZN47286.1"/>
    </source>
</evidence>
<dbReference type="PROSITE" id="PS50943">
    <property type="entry name" value="HTH_CROC1"/>
    <property type="match status" value="1"/>
</dbReference>
<proteinExistence type="predicted"/>
<dbReference type="RefSeq" id="WP_341841935.1">
    <property type="nucleotide sequence ID" value="NZ_CP149792.1"/>
</dbReference>
<keyword evidence="3" id="KW-1185">Reference proteome</keyword>
<dbReference type="CDD" id="cd00093">
    <property type="entry name" value="HTH_XRE"/>
    <property type="match status" value="1"/>
</dbReference>
<dbReference type="Proteomes" id="UP001449657">
    <property type="component" value="Chromosome"/>
</dbReference>
<dbReference type="Gene3D" id="1.10.260.40">
    <property type="entry name" value="lambda repressor-like DNA-binding domains"/>
    <property type="match status" value="2"/>
</dbReference>
<dbReference type="Pfam" id="PF13443">
    <property type="entry name" value="HTH_26"/>
    <property type="match status" value="2"/>
</dbReference>
<reference evidence="2 3" key="1">
    <citation type="submission" date="2024-03" db="EMBL/GenBank/DDBJ databases">
        <title>Chitinophaga caseinilytica sp. nov., a casein hydrolysing bacterium isolated from forest soil.</title>
        <authorList>
            <person name="Lee D.S."/>
            <person name="Han D.M."/>
            <person name="Baek J.H."/>
            <person name="Choi D.G."/>
            <person name="Jeon J.H."/>
            <person name="Jeon C.O."/>
        </authorList>
    </citation>
    <scope>NUCLEOTIDE SEQUENCE [LARGE SCALE GENOMIC DNA]</scope>
    <source>
        <strain evidence="2 3">KACC 19118</strain>
    </source>
</reference>
<dbReference type="SUPFAM" id="SSF47413">
    <property type="entry name" value="lambda repressor-like DNA-binding domains"/>
    <property type="match status" value="2"/>
</dbReference>
<organism evidence="2 3">
    <name type="scientific">Chitinophaga caseinilytica</name>
    <dbReference type="NCBI Taxonomy" id="2267521"/>
    <lineage>
        <taxon>Bacteria</taxon>
        <taxon>Pseudomonadati</taxon>
        <taxon>Bacteroidota</taxon>
        <taxon>Chitinophagia</taxon>
        <taxon>Chitinophagales</taxon>
        <taxon>Chitinophagaceae</taxon>
        <taxon>Chitinophaga</taxon>
    </lineage>
</organism>
<protein>
    <submittedName>
        <fullName evidence="2">Helix-turn-helix transcriptional regulator</fullName>
    </submittedName>
</protein>
<dbReference type="InterPro" id="IPR001387">
    <property type="entry name" value="Cro/C1-type_HTH"/>
</dbReference>
<sequence length="191" mass="21876">MESVSKNIIHEGARLKQIVRDRGLKILDFARQAGFSNQIAHYYFRKEAIKRSTLLEFCTMLGISLDEFYGWTHPRRALPQPLQDLHHGHRLDALIEEKGLNKTRLANRMALSRRALYNLLDKPAFTGDQLKKVCQVLEISQKEFLGGAVDDDGAELAETETWKDKYYKLLEDYNQALLEIARLREGASAAS</sequence>
<evidence type="ECO:0000259" key="1">
    <source>
        <dbReference type="PROSITE" id="PS50943"/>
    </source>
</evidence>
<evidence type="ECO:0000313" key="3">
    <source>
        <dbReference type="Proteomes" id="UP001449657"/>
    </source>
</evidence>
<dbReference type="SMART" id="SM00530">
    <property type="entry name" value="HTH_XRE"/>
    <property type="match status" value="2"/>
</dbReference>
<dbReference type="EMBL" id="CP150096">
    <property type="protein sequence ID" value="WZN47286.1"/>
    <property type="molecule type" value="Genomic_DNA"/>
</dbReference>
<name>A0ABZ2Z4W8_9BACT</name>
<dbReference type="InterPro" id="IPR010982">
    <property type="entry name" value="Lambda_DNA-bd_dom_sf"/>
</dbReference>
<accession>A0ABZ2Z4W8</accession>